<dbReference type="OrthoDB" id="551300at2759"/>
<sequence length="146" mass="16964">MIEKYLLLTMQMSSASFTYTIYMPWIGFCCSIICIARFVHFLPHRHALYYFSRTPQNVEEFEILYLNFVSDWEKTLQFIAIFGFSQIIDQRVASYKALKILSKMRFLSPVRLGVQAFSWAVGKLENNRIGLPTSSSSSDVQNQAQH</sequence>
<accession>A0A8X7XR00</accession>
<name>A0A8X7XR00_POPTO</name>
<feature type="transmembrane region" description="Helical" evidence="1">
    <location>
        <begin position="20"/>
        <end position="39"/>
    </location>
</feature>
<gene>
    <name evidence="2" type="ORF">POTOM_058173</name>
</gene>
<keyword evidence="1" id="KW-0812">Transmembrane</keyword>
<proteinExistence type="predicted"/>
<reference evidence="2" key="1">
    <citation type="journal article" date="2020" name="bioRxiv">
        <title>Hybrid origin of Populus tomentosa Carr. identified through genome sequencing and phylogenomic analysis.</title>
        <authorList>
            <person name="An X."/>
            <person name="Gao K."/>
            <person name="Chen Z."/>
            <person name="Li J."/>
            <person name="Yang X."/>
            <person name="Yang X."/>
            <person name="Zhou J."/>
            <person name="Guo T."/>
            <person name="Zhao T."/>
            <person name="Huang S."/>
            <person name="Miao D."/>
            <person name="Khan W.U."/>
            <person name="Rao P."/>
            <person name="Ye M."/>
            <person name="Lei B."/>
            <person name="Liao W."/>
            <person name="Wang J."/>
            <person name="Ji L."/>
            <person name="Li Y."/>
            <person name="Guo B."/>
            <person name="Mustafa N.S."/>
            <person name="Li S."/>
            <person name="Yun Q."/>
            <person name="Keller S.R."/>
            <person name="Mao J."/>
            <person name="Zhang R."/>
            <person name="Strauss S.H."/>
        </authorList>
    </citation>
    <scope>NUCLEOTIDE SEQUENCE</scope>
    <source>
        <strain evidence="2">GM15</strain>
        <tissue evidence="2">Leaf</tissue>
    </source>
</reference>
<evidence type="ECO:0000313" key="2">
    <source>
        <dbReference type="EMBL" id="KAG6738553.1"/>
    </source>
</evidence>
<organism evidence="2 3">
    <name type="scientific">Populus tomentosa</name>
    <name type="common">Chinese white poplar</name>
    <dbReference type="NCBI Taxonomy" id="118781"/>
    <lineage>
        <taxon>Eukaryota</taxon>
        <taxon>Viridiplantae</taxon>
        <taxon>Streptophyta</taxon>
        <taxon>Embryophyta</taxon>
        <taxon>Tracheophyta</taxon>
        <taxon>Spermatophyta</taxon>
        <taxon>Magnoliopsida</taxon>
        <taxon>eudicotyledons</taxon>
        <taxon>Gunneridae</taxon>
        <taxon>Pentapetalae</taxon>
        <taxon>rosids</taxon>
        <taxon>fabids</taxon>
        <taxon>Malpighiales</taxon>
        <taxon>Salicaceae</taxon>
        <taxon>Saliceae</taxon>
        <taxon>Populus</taxon>
    </lineage>
</organism>
<protein>
    <submittedName>
        <fullName evidence="2">Uncharacterized protein</fullName>
    </submittedName>
</protein>
<dbReference type="GO" id="GO:0009704">
    <property type="term" value="P:de-etiolation"/>
    <property type="evidence" value="ECO:0007669"/>
    <property type="project" value="InterPro"/>
</dbReference>
<evidence type="ECO:0000256" key="1">
    <source>
        <dbReference type="SAM" id="Phobius"/>
    </source>
</evidence>
<dbReference type="GO" id="GO:0090333">
    <property type="term" value="P:regulation of stomatal closure"/>
    <property type="evidence" value="ECO:0007669"/>
    <property type="project" value="InterPro"/>
</dbReference>
<keyword evidence="1" id="KW-0472">Membrane</keyword>
<comment type="caution">
    <text evidence="2">The sequence shown here is derived from an EMBL/GenBank/DDBJ whole genome shotgun (WGS) entry which is preliminary data.</text>
</comment>
<dbReference type="PANTHER" id="PTHR34209:SF3">
    <property type="entry name" value="RHODANESE_CELL CYCLE CONTROL PHOSPHATASE SUPERFAMILY PROTEIN"/>
    <property type="match status" value="1"/>
</dbReference>
<dbReference type="GO" id="GO:0071277">
    <property type="term" value="P:cellular response to calcium ion"/>
    <property type="evidence" value="ECO:0007669"/>
    <property type="project" value="InterPro"/>
</dbReference>
<keyword evidence="1" id="KW-1133">Transmembrane helix</keyword>
<dbReference type="PANTHER" id="PTHR34209">
    <property type="entry name" value="RHODANESE/CELL CYCLE CONTROL PHOSPHATASE SUPERFAMILY PROTEIN"/>
    <property type="match status" value="1"/>
</dbReference>
<dbReference type="Proteomes" id="UP000886885">
    <property type="component" value="Chromosome 19A"/>
</dbReference>
<keyword evidence="3" id="KW-1185">Reference proteome</keyword>
<dbReference type="AlphaFoldDB" id="A0A8X7XR00"/>
<dbReference type="EMBL" id="JAAWWB010000037">
    <property type="protein sequence ID" value="KAG6738553.1"/>
    <property type="molecule type" value="Genomic_DNA"/>
</dbReference>
<dbReference type="InterPro" id="IPR044690">
    <property type="entry name" value="CAS_plant"/>
</dbReference>
<evidence type="ECO:0000313" key="3">
    <source>
        <dbReference type="Proteomes" id="UP000886885"/>
    </source>
</evidence>